<sequence length="388" mass="44464">MLLRQGFPAIVLPEVTHNVQAEMQNMDWSCPSEVTGLIDSLFVSFLSLILSLFLFYHNLMLNWFVTMSSENNHLLIEQANNENHGNSWLVVEFEAEECSKAITLYSNRLSRAKKLDCEYGDLNLKVKKHLAYLGWMIEVKRDTTSKFRYTSPDGKVFYSLNLVCSSLVEKYQIREAEINSESVHCKRKKSSLNEVVAEDLPGAIREYCDYIDLLERKGRKEVLNLNVKLLRLNAKRHLLFAGWSIEMIVKKTKEELGYFSPNGKSYNSLHVACKAYLKELQESSGPSCRRDLIKRRKLVKKNAEDVNFDNPSGLRKSCRRKSLLLSQKQLMHTCNGFLHPRLKCDCSQSLNDDTCSICREGGTLVLCDHCPSAFHLECIGLEVFSTEP</sequence>
<reference evidence="2" key="1">
    <citation type="journal article" date="2022" name="Nat. Commun.">
        <title>Chromosome evolution and the genetic basis of agronomically important traits in greater yam.</title>
        <authorList>
            <person name="Bredeson J.V."/>
            <person name="Lyons J.B."/>
            <person name="Oniyinde I.O."/>
            <person name="Okereke N.R."/>
            <person name="Kolade O."/>
            <person name="Nnabue I."/>
            <person name="Nwadili C.O."/>
            <person name="Hribova E."/>
            <person name="Parker M."/>
            <person name="Nwogha J."/>
            <person name="Shu S."/>
            <person name="Carlson J."/>
            <person name="Kariba R."/>
            <person name="Muthemba S."/>
            <person name="Knop K."/>
            <person name="Barton G.J."/>
            <person name="Sherwood A.V."/>
            <person name="Lopez-Montes A."/>
            <person name="Asiedu R."/>
            <person name="Jamnadass R."/>
            <person name="Muchugi A."/>
            <person name="Goodstein D."/>
            <person name="Egesi C.N."/>
            <person name="Featherston J."/>
            <person name="Asfaw A."/>
            <person name="Simpson G.G."/>
            <person name="Dolezel J."/>
            <person name="Hendre P.S."/>
            <person name="Van Deynze A."/>
            <person name="Kumar P.L."/>
            <person name="Obidiegwu J.E."/>
            <person name="Bhattacharjee R."/>
            <person name="Rokhsar D.S."/>
        </authorList>
    </citation>
    <scope>NUCLEOTIDE SEQUENCE [LARGE SCALE GENOMIC DNA]</scope>
    <source>
        <strain evidence="2">cv. TDa95/00328</strain>
    </source>
</reference>
<keyword evidence="1" id="KW-0012">Acyltransferase</keyword>
<gene>
    <name evidence="1" type="ORF">IHE45_07G113200</name>
</gene>
<dbReference type="Proteomes" id="UP000827976">
    <property type="component" value="Chromosome 7"/>
</dbReference>
<keyword evidence="2" id="KW-1185">Reference proteome</keyword>
<evidence type="ECO:0000313" key="2">
    <source>
        <dbReference type="Proteomes" id="UP000827976"/>
    </source>
</evidence>
<comment type="caution">
    <text evidence="1">The sequence shown here is derived from an EMBL/GenBank/DDBJ whole genome shotgun (WGS) entry which is preliminary data.</text>
</comment>
<keyword evidence="1" id="KW-0808">Transferase</keyword>
<protein>
    <submittedName>
        <fullName evidence="1">Histone acetyltransferase protein</fullName>
        <ecNumber evidence="1">2.3.1.48</ecNumber>
    </submittedName>
</protein>
<accession>A0ACB7VTH7</accession>
<organism evidence="1 2">
    <name type="scientific">Dioscorea alata</name>
    <name type="common">Purple yam</name>
    <dbReference type="NCBI Taxonomy" id="55571"/>
    <lineage>
        <taxon>Eukaryota</taxon>
        <taxon>Viridiplantae</taxon>
        <taxon>Streptophyta</taxon>
        <taxon>Embryophyta</taxon>
        <taxon>Tracheophyta</taxon>
        <taxon>Spermatophyta</taxon>
        <taxon>Magnoliopsida</taxon>
        <taxon>Liliopsida</taxon>
        <taxon>Dioscoreales</taxon>
        <taxon>Dioscoreaceae</taxon>
        <taxon>Dioscorea</taxon>
    </lineage>
</organism>
<proteinExistence type="predicted"/>
<evidence type="ECO:0000313" key="1">
    <source>
        <dbReference type="EMBL" id="KAH7677892.1"/>
    </source>
</evidence>
<dbReference type="EMBL" id="CM037017">
    <property type="protein sequence ID" value="KAH7677892.1"/>
    <property type="molecule type" value="Genomic_DNA"/>
</dbReference>
<dbReference type="EC" id="2.3.1.48" evidence="1"/>
<name>A0ACB7VTH7_DIOAL</name>